<evidence type="ECO:0000313" key="4">
    <source>
        <dbReference type="Proteomes" id="UP000593892"/>
    </source>
</evidence>
<protein>
    <submittedName>
        <fullName evidence="3">Beta-lactamase family protein</fullName>
    </submittedName>
</protein>
<reference evidence="3 4" key="1">
    <citation type="submission" date="2020-10" db="EMBL/GenBank/DDBJ databases">
        <title>Complete genome sequence of Paludibaculum fermentans P105T, a facultatively anaerobic acidobacterium capable of dissimilatory Fe(III) reduction.</title>
        <authorList>
            <person name="Dedysh S.N."/>
            <person name="Beletsky A.V."/>
            <person name="Kulichevskaya I.S."/>
            <person name="Mardanov A.V."/>
            <person name="Ravin N.V."/>
        </authorList>
    </citation>
    <scope>NUCLEOTIDE SEQUENCE [LARGE SCALE GENOMIC DNA]</scope>
    <source>
        <strain evidence="3 4">P105</strain>
    </source>
</reference>
<sequence>MLLRCSAALLLFSSLVFAAPPVPDAGKAGLDAAQMQKIAPRMKAMADAQMVPGTVTLVQHNGVLAHLEASGWADIEAKKPMRTDSIFQIMSMTKQFTGAAIMMLVEEGKVRLNDPVEKHLPEFRGLWVIASETDGVRTLRRPARPITVRDLMSHTSGMGQASPGLGDIMVKMDRTLAEACLIYSQQPLDFEPGTKWQYSNAGLATLGRIVEVESGMPYEKFLETRIFQPLGMVDTYVSLPAEKHSRLAALYDRKDGKLVKAGANVLGGDALQFRKGAKYSGPEYSLYSTALDLAQWYQMMLNKGSLNGKKLLSPSSVEVMTKVHTGDLKAGHDPGVGFGLTWAVVKDPIGTLTGHSIGTFNHGGAFGTYGWVDPKKELVGVFLVQDDDDAKPVRDAFINMTNAAVLEPSKQ</sequence>
<dbReference type="Pfam" id="PF00144">
    <property type="entry name" value="Beta-lactamase"/>
    <property type="match status" value="1"/>
</dbReference>
<organism evidence="3 4">
    <name type="scientific">Paludibaculum fermentans</name>
    <dbReference type="NCBI Taxonomy" id="1473598"/>
    <lineage>
        <taxon>Bacteria</taxon>
        <taxon>Pseudomonadati</taxon>
        <taxon>Acidobacteriota</taxon>
        <taxon>Terriglobia</taxon>
        <taxon>Bryobacterales</taxon>
        <taxon>Bryobacteraceae</taxon>
        <taxon>Paludibaculum</taxon>
    </lineage>
</organism>
<feature type="chain" id="PRO_5032982046" evidence="1">
    <location>
        <begin position="19"/>
        <end position="411"/>
    </location>
</feature>
<dbReference type="RefSeq" id="WP_194446555.1">
    <property type="nucleotide sequence ID" value="NZ_CP063849.1"/>
</dbReference>
<feature type="signal peptide" evidence="1">
    <location>
        <begin position="1"/>
        <end position="18"/>
    </location>
</feature>
<dbReference type="AlphaFoldDB" id="A0A7S7NJV2"/>
<gene>
    <name evidence="3" type="ORF">IRI77_18655</name>
</gene>
<evidence type="ECO:0000256" key="1">
    <source>
        <dbReference type="SAM" id="SignalP"/>
    </source>
</evidence>
<dbReference type="InterPro" id="IPR001466">
    <property type="entry name" value="Beta-lactam-related"/>
</dbReference>
<dbReference type="InterPro" id="IPR012338">
    <property type="entry name" value="Beta-lactam/transpept-like"/>
</dbReference>
<dbReference type="EMBL" id="CP063849">
    <property type="protein sequence ID" value="QOY84885.1"/>
    <property type="molecule type" value="Genomic_DNA"/>
</dbReference>
<dbReference type="Proteomes" id="UP000593892">
    <property type="component" value="Chromosome"/>
</dbReference>
<evidence type="ECO:0000313" key="3">
    <source>
        <dbReference type="EMBL" id="QOY84885.1"/>
    </source>
</evidence>
<evidence type="ECO:0000259" key="2">
    <source>
        <dbReference type="Pfam" id="PF00144"/>
    </source>
</evidence>
<dbReference type="PANTHER" id="PTHR43283:SF3">
    <property type="entry name" value="BETA-LACTAMASE FAMILY PROTEIN (AFU_ORTHOLOGUE AFUA_5G07500)"/>
    <property type="match status" value="1"/>
</dbReference>
<dbReference type="PANTHER" id="PTHR43283">
    <property type="entry name" value="BETA-LACTAMASE-RELATED"/>
    <property type="match status" value="1"/>
</dbReference>
<name>A0A7S7NJV2_PALFE</name>
<proteinExistence type="predicted"/>
<keyword evidence="1" id="KW-0732">Signal</keyword>
<dbReference type="Gene3D" id="3.40.710.10">
    <property type="entry name" value="DD-peptidase/beta-lactamase superfamily"/>
    <property type="match status" value="1"/>
</dbReference>
<accession>A0A7S7NJV2</accession>
<dbReference type="InterPro" id="IPR050789">
    <property type="entry name" value="Diverse_Enzym_Activities"/>
</dbReference>
<keyword evidence="4" id="KW-1185">Reference proteome</keyword>
<dbReference type="KEGG" id="pfer:IRI77_18655"/>
<feature type="domain" description="Beta-lactamase-related" evidence="2">
    <location>
        <begin position="43"/>
        <end position="401"/>
    </location>
</feature>
<dbReference type="SUPFAM" id="SSF56601">
    <property type="entry name" value="beta-lactamase/transpeptidase-like"/>
    <property type="match status" value="1"/>
</dbReference>